<evidence type="ECO:0000256" key="5">
    <source>
        <dbReference type="ARBA" id="ARBA00023136"/>
    </source>
</evidence>
<evidence type="ECO:0000256" key="3">
    <source>
        <dbReference type="ARBA" id="ARBA00022692"/>
    </source>
</evidence>
<dbReference type="VEuPathDB" id="VectorBase:ISCW024104"/>
<dbReference type="Pfam" id="PF04117">
    <property type="entry name" value="Mpv17_PMP22"/>
    <property type="match status" value="1"/>
</dbReference>
<dbReference type="AlphaFoldDB" id="B7PBX7"/>
<evidence type="ECO:0000256" key="7">
    <source>
        <dbReference type="RuleBase" id="RU363053"/>
    </source>
</evidence>
<dbReference type="InterPro" id="IPR007248">
    <property type="entry name" value="Mpv17_PMP22"/>
</dbReference>
<dbReference type="EMBL" id="ABJB011041740">
    <property type="status" value="NOT_ANNOTATED_CDS"/>
    <property type="molecule type" value="Genomic_DNA"/>
</dbReference>
<dbReference type="GO" id="GO:1901858">
    <property type="term" value="P:regulation of mitochondrial DNA metabolic process"/>
    <property type="evidence" value="ECO:0000318"/>
    <property type="project" value="GO_Central"/>
</dbReference>
<dbReference type="PANTHER" id="PTHR11266">
    <property type="entry name" value="PEROXISOMAL MEMBRANE PROTEIN 2, PXMP2 MPV17"/>
    <property type="match status" value="1"/>
</dbReference>
<dbReference type="GO" id="GO:0016020">
    <property type="term" value="C:membrane"/>
    <property type="evidence" value="ECO:0007669"/>
    <property type="project" value="UniProtKB-SubCell"/>
</dbReference>
<reference evidence="8 10" key="1">
    <citation type="submission" date="2008-03" db="EMBL/GenBank/DDBJ databases">
        <title>Annotation of Ixodes scapularis.</title>
        <authorList>
            <consortium name="Ixodes scapularis Genome Project Consortium"/>
            <person name="Caler E."/>
            <person name="Hannick L.I."/>
            <person name="Bidwell S."/>
            <person name="Joardar V."/>
            <person name="Thiagarajan M."/>
            <person name="Amedeo P."/>
            <person name="Galinsky K.J."/>
            <person name="Schobel S."/>
            <person name="Inman J."/>
            <person name="Hostetler J."/>
            <person name="Miller J."/>
            <person name="Hammond M."/>
            <person name="Megy K."/>
            <person name="Lawson D."/>
            <person name="Kodira C."/>
            <person name="Sutton G."/>
            <person name="Meyer J."/>
            <person name="Hill C.A."/>
            <person name="Birren B."/>
            <person name="Nene V."/>
            <person name="Collins F."/>
            <person name="Alarcon-Chaidez F."/>
            <person name="Wikel S."/>
            <person name="Strausberg R."/>
        </authorList>
    </citation>
    <scope>NUCLEOTIDE SEQUENCE [LARGE SCALE GENOMIC DNA]</scope>
    <source>
        <strain evidence="10">Wikel</strain>
        <strain evidence="8">Wikel colony</strain>
    </source>
</reference>
<dbReference type="HOGENOM" id="CLU_049109_8_3_1"/>
<evidence type="ECO:0000256" key="2">
    <source>
        <dbReference type="ARBA" id="ARBA00006824"/>
    </source>
</evidence>
<dbReference type="GO" id="GO:0015267">
    <property type="term" value="F:channel activity"/>
    <property type="evidence" value="ECO:0000318"/>
    <property type="project" value="GO_Central"/>
</dbReference>
<evidence type="ECO:0000256" key="6">
    <source>
        <dbReference type="ARBA" id="ARBA00049743"/>
    </source>
</evidence>
<evidence type="ECO:0000313" key="9">
    <source>
        <dbReference type="EnsemblMetazoa" id="ISCW024104-PA"/>
    </source>
</evidence>
<dbReference type="EnsemblMetazoa" id="ISCW024104-RA">
    <property type="protein sequence ID" value="ISCW024104-PA"/>
    <property type="gene ID" value="ISCW024104"/>
</dbReference>
<dbReference type="PaxDb" id="6945-B7PBX7"/>
<gene>
    <name evidence="8" type="ORF">IscW_ISCW024104</name>
</gene>
<evidence type="ECO:0000256" key="1">
    <source>
        <dbReference type="ARBA" id="ARBA00004141"/>
    </source>
</evidence>
<dbReference type="EMBL" id="DS679993">
    <property type="protein sequence ID" value="EEC04099.1"/>
    <property type="molecule type" value="Genomic_DNA"/>
</dbReference>
<dbReference type="GO" id="GO:0005739">
    <property type="term" value="C:mitochondrion"/>
    <property type="evidence" value="ECO:0000318"/>
    <property type="project" value="GO_Central"/>
</dbReference>
<dbReference type="InParanoid" id="B7PBX7"/>
<dbReference type="GO" id="GO:0005737">
    <property type="term" value="C:cytoplasm"/>
    <property type="evidence" value="ECO:0000318"/>
    <property type="project" value="GO_Central"/>
</dbReference>
<keyword evidence="5 7" id="KW-0472">Membrane</keyword>
<evidence type="ECO:0000313" key="10">
    <source>
        <dbReference type="Proteomes" id="UP000001555"/>
    </source>
</evidence>
<dbReference type="PANTHER" id="PTHR11266:SF17">
    <property type="entry name" value="PROTEIN MPV17"/>
    <property type="match status" value="1"/>
</dbReference>
<dbReference type="VEuPathDB" id="VectorBase:ISCI024104"/>
<name>B7PBX7_IXOSC</name>
<dbReference type="OrthoDB" id="430207at2759"/>
<reference evidence="9" key="2">
    <citation type="submission" date="2020-05" db="UniProtKB">
        <authorList>
            <consortium name="EnsemblMetazoa"/>
        </authorList>
    </citation>
    <scope>IDENTIFICATION</scope>
    <source>
        <strain evidence="9">wikel</strain>
    </source>
</reference>
<dbReference type="Proteomes" id="UP000001555">
    <property type="component" value="Unassembled WGS sequence"/>
</dbReference>
<feature type="transmembrane region" description="Helical" evidence="7">
    <location>
        <begin position="50"/>
        <end position="70"/>
    </location>
</feature>
<keyword evidence="10" id="KW-1185">Reference proteome</keyword>
<dbReference type="VEuPathDB" id="VectorBase:ISCP_031698"/>
<evidence type="ECO:0000313" key="8">
    <source>
        <dbReference type="EMBL" id="EEC04099.1"/>
    </source>
</evidence>
<feature type="transmembrane region" description="Helical" evidence="7">
    <location>
        <begin position="127"/>
        <end position="146"/>
    </location>
</feature>
<proteinExistence type="inferred from homology"/>
<keyword evidence="3 7" id="KW-0812">Transmembrane</keyword>
<comment type="similarity">
    <text evidence="2 7">Belongs to the peroxisomal membrane protein PXMP2/4 family.</text>
</comment>
<organism>
    <name type="scientific">Ixodes scapularis</name>
    <name type="common">Black-legged tick</name>
    <name type="synonym">Deer tick</name>
    <dbReference type="NCBI Taxonomy" id="6945"/>
    <lineage>
        <taxon>Eukaryota</taxon>
        <taxon>Metazoa</taxon>
        <taxon>Ecdysozoa</taxon>
        <taxon>Arthropoda</taxon>
        <taxon>Chelicerata</taxon>
        <taxon>Arachnida</taxon>
        <taxon>Acari</taxon>
        <taxon>Parasitiformes</taxon>
        <taxon>Ixodida</taxon>
        <taxon>Ixodoidea</taxon>
        <taxon>Ixodidae</taxon>
        <taxon>Ixodinae</taxon>
        <taxon>Ixodes</taxon>
    </lineage>
</organism>
<accession>B7PBX7</accession>
<evidence type="ECO:0000256" key="4">
    <source>
        <dbReference type="ARBA" id="ARBA00022989"/>
    </source>
</evidence>
<dbReference type="FunCoup" id="B7PBX7">
    <property type="interactions" value="292"/>
</dbReference>
<protein>
    <recommendedName>
        <fullName evidence="6">Mitochondrial inner membrane protein Mpv17</fullName>
    </recommendedName>
</protein>
<sequence length="180" mass="20018">MRRVLFFYARLLQSHPMKTQSVTAGTIMLAGDLTAQKLIERKKTIDVHRAAGAVFLGLCYSGPFLVAWYAALDRWLVLGSGTSATVKQVILDQLLCTPVYLLGFMGLRGVFQGHQLSKIKEDVKTKYAYVLATSYVIWPAAMAINFRYVPLHYRVVFSGSVAFVWGTCLSYKLNTATPAV</sequence>
<keyword evidence="4 7" id="KW-1133">Transmembrane helix</keyword>
<feature type="transmembrane region" description="Helical" evidence="7">
    <location>
        <begin position="90"/>
        <end position="107"/>
    </location>
</feature>
<comment type="subcellular location">
    <subcellularLocation>
        <location evidence="1">Membrane</location>
        <topology evidence="1">Multi-pass membrane protein</topology>
    </subcellularLocation>
</comment>